<gene>
    <name evidence="2" type="ORF">M514_08582</name>
</gene>
<accession>A0A085N1W7</accession>
<dbReference type="EMBL" id="KL367573">
    <property type="protein sequence ID" value="KFD63463.1"/>
    <property type="molecule type" value="Genomic_DNA"/>
</dbReference>
<sequence length="98" mass="10319">GYVADDMAVASRTCPSEEARSLLQNGSAGRRSRIVGNESAIRLCSIPRWRTAYSNASEGGDIAPASGRFRSSGRRRKTQGAMGCRAGEAEPGTVAICL</sequence>
<feature type="non-terminal residue" evidence="2">
    <location>
        <position position="98"/>
    </location>
</feature>
<protein>
    <submittedName>
        <fullName evidence="2">Uncharacterized protein</fullName>
    </submittedName>
</protein>
<name>A0A085N1W7_9BILA</name>
<dbReference type="Proteomes" id="UP000030758">
    <property type="component" value="Unassembled WGS sequence"/>
</dbReference>
<evidence type="ECO:0000256" key="1">
    <source>
        <dbReference type="SAM" id="MobiDB-lite"/>
    </source>
</evidence>
<feature type="non-terminal residue" evidence="2">
    <location>
        <position position="1"/>
    </location>
</feature>
<reference evidence="2" key="1">
    <citation type="journal article" date="2014" name="Nat. Genet.">
        <title>Genome and transcriptome of the porcine whipworm Trichuris suis.</title>
        <authorList>
            <person name="Jex A.R."/>
            <person name="Nejsum P."/>
            <person name="Schwarz E.M."/>
            <person name="Hu L."/>
            <person name="Young N.D."/>
            <person name="Hall R.S."/>
            <person name="Korhonen P.K."/>
            <person name="Liao S."/>
            <person name="Thamsborg S."/>
            <person name="Xia J."/>
            <person name="Xu P."/>
            <person name="Wang S."/>
            <person name="Scheerlinck J.P."/>
            <person name="Hofmann A."/>
            <person name="Sternberg P.W."/>
            <person name="Wang J."/>
            <person name="Gasser R.B."/>
        </authorList>
    </citation>
    <scope>NUCLEOTIDE SEQUENCE [LARGE SCALE GENOMIC DNA]</scope>
    <source>
        <strain evidence="2">DCEP-RM93F</strain>
    </source>
</reference>
<organism evidence="2">
    <name type="scientific">Trichuris suis</name>
    <name type="common">pig whipworm</name>
    <dbReference type="NCBI Taxonomy" id="68888"/>
    <lineage>
        <taxon>Eukaryota</taxon>
        <taxon>Metazoa</taxon>
        <taxon>Ecdysozoa</taxon>
        <taxon>Nematoda</taxon>
        <taxon>Enoplea</taxon>
        <taxon>Dorylaimia</taxon>
        <taxon>Trichinellida</taxon>
        <taxon>Trichuridae</taxon>
        <taxon>Trichuris</taxon>
    </lineage>
</organism>
<dbReference type="AlphaFoldDB" id="A0A085N1W7"/>
<proteinExistence type="predicted"/>
<feature type="region of interest" description="Disordered" evidence="1">
    <location>
        <begin position="55"/>
        <end position="85"/>
    </location>
</feature>
<evidence type="ECO:0000313" key="2">
    <source>
        <dbReference type="EMBL" id="KFD63463.1"/>
    </source>
</evidence>